<evidence type="ECO:0000313" key="1">
    <source>
        <dbReference type="EMBL" id="MBC8546091.1"/>
    </source>
</evidence>
<name>A0A926DWL1_9FIRM</name>
<proteinExistence type="predicted"/>
<gene>
    <name evidence="1" type="ORF">H8711_03970</name>
</gene>
<dbReference type="Proteomes" id="UP000653127">
    <property type="component" value="Unassembled WGS sequence"/>
</dbReference>
<protein>
    <submittedName>
        <fullName evidence="1">Uncharacterized protein</fullName>
    </submittedName>
</protein>
<evidence type="ECO:0000313" key="2">
    <source>
        <dbReference type="Proteomes" id="UP000653127"/>
    </source>
</evidence>
<comment type="caution">
    <text evidence="1">The sequence shown here is derived from an EMBL/GenBank/DDBJ whole genome shotgun (WGS) entry which is preliminary data.</text>
</comment>
<dbReference type="EMBL" id="JACRST010000003">
    <property type="protein sequence ID" value="MBC8546091.1"/>
    <property type="molecule type" value="Genomic_DNA"/>
</dbReference>
<keyword evidence="2" id="KW-1185">Reference proteome</keyword>
<organism evidence="1 2">
    <name type="scientific">Ligaoa zhengdingensis</name>
    <dbReference type="NCBI Taxonomy" id="2763658"/>
    <lineage>
        <taxon>Bacteria</taxon>
        <taxon>Bacillati</taxon>
        <taxon>Bacillota</taxon>
        <taxon>Clostridia</taxon>
        <taxon>Eubacteriales</taxon>
        <taxon>Oscillospiraceae</taxon>
        <taxon>Ligaoa</taxon>
    </lineage>
</organism>
<dbReference type="AlphaFoldDB" id="A0A926DWL1"/>
<dbReference type="RefSeq" id="WP_249282239.1">
    <property type="nucleotide sequence ID" value="NZ_JACRST010000003.1"/>
</dbReference>
<accession>A0A926DWL1</accession>
<sequence length="63" mass="7085">MNPIVLKCNGPSLECIGTVRLTPEAEKVVRRLREKTNLPIRQIVSEIIIQAESLIDIENGEED</sequence>
<reference evidence="1" key="1">
    <citation type="submission" date="2020-08" db="EMBL/GenBank/DDBJ databases">
        <title>Genome public.</title>
        <authorList>
            <person name="Liu C."/>
            <person name="Sun Q."/>
        </authorList>
    </citation>
    <scope>NUCLEOTIDE SEQUENCE</scope>
    <source>
        <strain evidence="1">NSJ-31</strain>
    </source>
</reference>